<comment type="caution">
    <text evidence="2">The sequence shown here is derived from an EMBL/GenBank/DDBJ whole genome shotgun (WGS) entry which is preliminary data.</text>
</comment>
<protein>
    <submittedName>
        <fullName evidence="2">Uncharacterized protein</fullName>
    </submittedName>
</protein>
<reference evidence="2 3" key="1">
    <citation type="submission" date="2015-12" db="EMBL/GenBank/DDBJ databases">
        <title>The genome of Folsomia candida.</title>
        <authorList>
            <person name="Faddeeva A."/>
            <person name="Derks M.F."/>
            <person name="Anvar Y."/>
            <person name="Smit S."/>
            <person name="Van Straalen N."/>
            <person name="Roelofs D."/>
        </authorList>
    </citation>
    <scope>NUCLEOTIDE SEQUENCE [LARGE SCALE GENOMIC DNA]</scope>
    <source>
        <strain evidence="2 3">VU population</strain>
        <tissue evidence="2">Whole body</tissue>
    </source>
</reference>
<proteinExistence type="predicted"/>
<sequence length="204" mass="22592">MVLRIFCFFAVLYSAHGFLQELTFYTEPDAGGNAFVFRTKEPDLTPHYSKLLNDGEGLVKKITLICGRYPFYIFCSVSADGTLLCRNQTLFRTMKSLRYLGPLDTTIPSISIYSGTDSDLAGGIERTFTGLAANDFGFLPAWMLLTGRSSWTGFSSPDFSGNSTCFSTSELMGGAQVDGNPMRSLIKGCNSKYRSDYWNVDKLT</sequence>
<feature type="chain" id="PRO_5013030939" evidence="1">
    <location>
        <begin position="18"/>
        <end position="204"/>
    </location>
</feature>
<accession>A0A226DB87</accession>
<gene>
    <name evidence="2" type="ORF">Fcan01_22930</name>
</gene>
<dbReference type="EMBL" id="LNIX01000026">
    <property type="protein sequence ID" value="OXA42433.1"/>
    <property type="molecule type" value="Genomic_DNA"/>
</dbReference>
<name>A0A226DB87_FOLCA</name>
<feature type="signal peptide" evidence="1">
    <location>
        <begin position="1"/>
        <end position="17"/>
    </location>
</feature>
<dbReference type="Proteomes" id="UP000198287">
    <property type="component" value="Unassembled WGS sequence"/>
</dbReference>
<evidence type="ECO:0000313" key="2">
    <source>
        <dbReference type="EMBL" id="OXA42433.1"/>
    </source>
</evidence>
<evidence type="ECO:0000313" key="3">
    <source>
        <dbReference type="Proteomes" id="UP000198287"/>
    </source>
</evidence>
<dbReference type="AlphaFoldDB" id="A0A226DB87"/>
<evidence type="ECO:0000256" key="1">
    <source>
        <dbReference type="SAM" id="SignalP"/>
    </source>
</evidence>
<keyword evidence="3" id="KW-1185">Reference proteome</keyword>
<organism evidence="2 3">
    <name type="scientific">Folsomia candida</name>
    <name type="common">Springtail</name>
    <dbReference type="NCBI Taxonomy" id="158441"/>
    <lineage>
        <taxon>Eukaryota</taxon>
        <taxon>Metazoa</taxon>
        <taxon>Ecdysozoa</taxon>
        <taxon>Arthropoda</taxon>
        <taxon>Hexapoda</taxon>
        <taxon>Collembola</taxon>
        <taxon>Entomobryomorpha</taxon>
        <taxon>Isotomoidea</taxon>
        <taxon>Isotomidae</taxon>
        <taxon>Proisotominae</taxon>
        <taxon>Folsomia</taxon>
    </lineage>
</organism>
<keyword evidence="1" id="KW-0732">Signal</keyword>